<reference evidence="4" key="1">
    <citation type="submission" date="2016-06" db="UniProtKB">
        <authorList>
            <consortium name="WormBaseParasite"/>
        </authorList>
    </citation>
    <scope>IDENTIFICATION</scope>
</reference>
<dbReference type="WBParaSite" id="GPUH_0000133401-mRNA-1">
    <property type="protein sequence ID" value="GPUH_0000133401-mRNA-1"/>
    <property type="gene ID" value="GPUH_0000133401"/>
</dbReference>
<feature type="compositionally biased region" description="Polar residues" evidence="1">
    <location>
        <begin position="49"/>
        <end position="72"/>
    </location>
</feature>
<keyword evidence="3" id="KW-1185">Reference proteome</keyword>
<feature type="compositionally biased region" description="Basic and acidic residues" evidence="1">
    <location>
        <begin position="73"/>
        <end position="83"/>
    </location>
</feature>
<feature type="region of interest" description="Disordered" evidence="1">
    <location>
        <begin position="18"/>
        <end position="83"/>
    </location>
</feature>
<reference evidence="2 3" key="2">
    <citation type="submission" date="2018-11" db="EMBL/GenBank/DDBJ databases">
        <authorList>
            <consortium name="Pathogen Informatics"/>
        </authorList>
    </citation>
    <scope>NUCLEOTIDE SEQUENCE [LARGE SCALE GENOMIC DNA]</scope>
</reference>
<evidence type="ECO:0000313" key="2">
    <source>
        <dbReference type="EMBL" id="VDK29830.1"/>
    </source>
</evidence>
<proteinExistence type="predicted"/>
<gene>
    <name evidence="2" type="ORF">GPUH_LOCUS1332</name>
</gene>
<sequence length="83" mass="8843">MVTATSLAGQAYADTLAGQADAGGRSHLKQTRPCPKQPPQMQSPKQQARGVQSQILQSRATQSHQCGKSRNNRSSDPKVKAKG</sequence>
<organism evidence="4">
    <name type="scientific">Gongylonema pulchrum</name>
    <dbReference type="NCBI Taxonomy" id="637853"/>
    <lineage>
        <taxon>Eukaryota</taxon>
        <taxon>Metazoa</taxon>
        <taxon>Ecdysozoa</taxon>
        <taxon>Nematoda</taxon>
        <taxon>Chromadorea</taxon>
        <taxon>Rhabditida</taxon>
        <taxon>Spirurina</taxon>
        <taxon>Spiruromorpha</taxon>
        <taxon>Spiruroidea</taxon>
        <taxon>Gongylonematidae</taxon>
        <taxon>Gongylonema</taxon>
    </lineage>
</organism>
<name>A0A183CXZ1_9BILA</name>
<evidence type="ECO:0000313" key="3">
    <source>
        <dbReference type="Proteomes" id="UP000271098"/>
    </source>
</evidence>
<evidence type="ECO:0000313" key="4">
    <source>
        <dbReference type="WBParaSite" id="GPUH_0000133401-mRNA-1"/>
    </source>
</evidence>
<dbReference type="AlphaFoldDB" id="A0A183CXZ1"/>
<accession>A0A183CXZ1</accession>
<dbReference type="EMBL" id="UYRT01001570">
    <property type="protein sequence ID" value="VDK29830.1"/>
    <property type="molecule type" value="Genomic_DNA"/>
</dbReference>
<protein>
    <submittedName>
        <fullName evidence="4">Secreted protein</fullName>
    </submittedName>
</protein>
<dbReference type="Proteomes" id="UP000271098">
    <property type="component" value="Unassembled WGS sequence"/>
</dbReference>
<evidence type="ECO:0000256" key="1">
    <source>
        <dbReference type="SAM" id="MobiDB-lite"/>
    </source>
</evidence>